<keyword evidence="1" id="KW-0472">Membrane</keyword>
<feature type="transmembrane region" description="Helical" evidence="1">
    <location>
        <begin position="75"/>
        <end position="106"/>
    </location>
</feature>
<gene>
    <name evidence="2" type="ORF">WGH24286_01492</name>
</gene>
<accession>A0ABM8ZCB5</accession>
<feature type="transmembrane region" description="Helical" evidence="1">
    <location>
        <begin position="143"/>
        <end position="172"/>
    </location>
</feature>
<name>A0ABM8ZCB5_9LACO</name>
<evidence type="ECO:0000313" key="2">
    <source>
        <dbReference type="EMBL" id="CAH0419045.1"/>
    </source>
</evidence>
<feature type="transmembrane region" description="Helical" evidence="1">
    <location>
        <begin position="112"/>
        <end position="131"/>
    </location>
</feature>
<keyword evidence="1" id="KW-0812">Transmembrane</keyword>
<keyword evidence="1" id="KW-1133">Transmembrane helix</keyword>
<evidence type="ECO:0008006" key="4">
    <source>
        <dbReference type="Google" id="ProtNLM"/>
    </source>
</evidence>
<sequence length="198" mass="22007">MQTIFFMIVITLISAWALWDCYPISPNLVSAPTTTRLLSNSTLLSWPLVTTLLLISNGLMLLLKTHLHSYPITLITLTLLVLCLQDLVTSYVNIIFAWGLLGLLIYHQLPNLTIYQLNTLGCLSLILLICINFEILGSGDLPIILMLHLGLPALTFSYLLILAASLTAGWLLIARRRAVPFVPSLSTAFWSLLVLDFI</sequence>
<evidence type="ECO:0000256" key="1">
    <source>
        <dbReference type="SAM" id="Phobius"/>
    </source>
</evidence>
<dbReference type="RefSeq" id="WP_230099118.1">
    <property type="nucleotide sequence ID" value="NZ_CAKKNT010000023.1"/>
</dbReference>
<evidence type="ECO:0000313" key="3">
    <source>
        <dbReference type="Proteomes" id="UP000789719"/>
    </source>
</evidence>
<proteinExistence type="predicted"/>
<protein>
    <recommendedName>
        <fullName evidence="4">Prepilin type IV endopeptidase peptidase domain-containing protein</fullName>
    </recommendedName>
</protein>
<reference evidence="2 3" key="1">
    <citation type="submission" date="2021-11" db="EMBL/GenBank/DDBJ databases">
        <authorList>
            <person name="Depoorter E."/>
        </authorList>
    </citation>
    <scope>NUCLEOTIDE SEQUENCE [LARGE SCALE GENOMIC DNA]</scope>
    <source>
        <strain evidence="2 3">LMG 24286</strain>
    </source>
</reference>
<feature type="transmembrane region" description="Helical" evidence="1">
    <location>
        <begin position="41"/>
        <end position="63"/>
    </location>
</feature>
<dbReference type="Proteomes" id="UP000789719">
    <property type="component" value="Unassembled WGS sequence"/>
</dbReference>
<comment type="caution">
    <text evidence="2">The sequence shown here is derived from an EMBL/GenBank/DDBJ whole genome shotgun (WGS) entry which is preliminary data.</text>
</comment>
<organism evidence="2 3">
    <name type="scientific">Periweissella ghanensis</name>
    <dbReference type="NCBI Taxonomy" id="467997"/>
    <lineage>
        <taxon>Bacteria</taxon>
        <taxon>Bacillati</taxon>
        <taxon>Bacillota</taxon>
        <taxon>Bacilli</taxon>
        <taxon>Lactobacillales</taxon>
        <taxon>Lactobacillaceae</taxon>
        <taxon>Periweissella</taxon>
    </lineage>
</organism>
<keyword evidence="3" id="KW-1185">Reference proteome</keyword>
<dbReference type="EMBL" id="CAKKNT010000023">
    <property type="protein sequence ID" value="CAH0419045.1"/>
    <property type="molecule type" value="Genomic_DNA"/>
</dbReference>